<accession>A0ABU7PAJ4</accession>
<gene>
    <name evidence="2" type="ORF">V2S66_12640</name>
</gene>
<feature type="compositionally biased region" description="Low complexity" evidence="1">
    <location>
        <begin position="68"/>
        <end position="83"/>
    </location>
</feature>
<comment type="caution">
    <text evidence="2">The sequence shown here is derived from an EMBL/GenBank/DDBJ whole genome shotgun (WGS) entry which is preliminary data.</text>
</comment>
<dbReference type="Proteomes" id="UP001344658">
    <property type="component" value="Unassembled WGS sequence"/>
</dbReference>
<evidence type="ECO:0000256" key="1">
    <source>
        <dbReference type="SAM" id="MobiDB-lite"/>
    </source>
</evidence>
<sequence>MTRRLSPAQRRAVGEADPATGRLSAAARVCSALAAAGLAVPHGRGGHHSYYLTADGRRLRDALAEGAADAAADAAEPGTTPGARSGPAAGSFRADDGTGKDPAPPAAQQARRAADVTAAWEGLLQIRAVLADGVTGVPAPWERDRQVHAVALALEAAGCPPARPGSPGYRVTPSAHQGLAEVGWTEPSSAAAALAKCAELLAAFGWQPTTHRTRGGVPYLLTSPATR</sequence>
<keyword evidence="3" id="KW-1185">Reference proteome</keyword>
<proteinExistence type="predicted"/>
<evidence type="ECO:0000313" key="2">
    <source>
        <dbReference type="EMBL" id="MEE4542814.1"/>
    </source>
</evidence>
<evidence type="ECO:0000313" key="3">
    <source>
        <dbReference type="Proteomes" id="UP001344658"/>
    </source>
</evidence>
<reference evidence="2 3" key="1">
    <citation type="submission" date="2023-12" db="EMBL/GenBank/DDBJ databases">
        <title>Streptomyces sp. V4-01.</title>
        <authorList>
            <person name="Somphong A."/>
            <person name="Phongsopitanun W."/>
        </authorList>
    </citation>
    <scope>NUCLEOTIDE SEQUENCE [LARGE SCALE GENOMIC DNA]</scope>
    <source>
        <strain evidence="2 3">V4-01</strain>
    </source>
</reference>
<dbReference type="EMBL" id="JAZEWV010000008">
    <property type="protein sequence ID" value="MEE4542814.1"/>
    <property type="molecule type" value="Genomic_DNA"/>
</dbReference>
<feature type="region of interest" description="Disordered" evidence="1">
    <location>
        <begin position="1"/>
        <end position="21"/>
    </location>
</feature>
<organism evidence="2 3">
    <name type="scientific">Actinacidiphila polyblastidii</name>
    <dbReference type="NCBI Taxonomy" id="3110430"/>
    <lineage>
        <taxon>Bacteria</taxon>
        <taxon>Bacillati</taxon>
        <taxon>Actinomycetota</taxon>
        <taxon>Actinomycetes</taxon>
        <taxon>Kitasatosporales</taxon>
        <taxon>Streptomycetaceae</taxon>
        <taxon>Actinacidiphila</taxon>
    </lineage>
</organism>
<feature type="region of interest" description="Disordered" evidence="1">
    <location>
        <begin position="68"/>
        <end position="112"/>
    </location>
</feature>
<name>A0ABU7PAJ4_9ACTN</name>
<dbReference type="RefSeq" id="WP_330794746.1">
    <property type="nucleotide sequence ID" value="NZ_JAZEWV010000008.1"/>
</dbReference>
<protein>
    <submittedName>
        <fullName evidence="2">Uncharacterized protein</fullName>
    </submittedName>
</protein>